<evidence type="ECO:0000313" key="2">
    <source>
        <dbReference type="EMBL" id="KAJ6231642.1"/>
    </source>
</evidence>
<protein>
    <submittedName>
        <fullName evidence="2">Fam172 family protein</fullName>
    </submittedName>
</protein>
<dbReference type="InterPro" id="IPR048263">
    <property type="entry name" value="Arb2"/>
</dbReference>
<dbReference type="InterPro" id="IPR029058">
    <property type="entry name" value="AB_hydrolase_fold"/>
</dbReference>
<dbReference type="PANTHER" id="PTHR21357">
    <property type="entry name" value="FAM172 FAMILY PROTEIN HOMOLOG CG10038"/>
    <property type="match status" value="1"/>
</dbReference>
<organism evidence="2 3">
    <name type="scientific">Anaeramoeba flamelloides</name>
    <dbReference type="NCBI Taxonomy" id="1746091"/>
    <lineage>
        <taxon>Eukaryota</taxon>
        <taxon>Metamonada</taxon>
        <taxon>Anaeramoebidae</taxon>
        <taxon>Anaeramoeba</taxon>
    </lineage>
</organism>
<dbReference type="EMBL" id="JAOAOG010000299">
    <property type="protein sequence ID" value="KAJ6231642.1"/>
    <property type="molecule type" value="Genomic_DNA"/>
</dbReference>
<accession>A0ABQ8XG66</accession>
<reference evidence="2" key="1">
    <citation type="submission" date="2022-08" db="EMBL/GenBank/DDBJ databases">
        <title>Novel sulfate-reducing endosymbionts in the free-living metamonad Anaeramoeba.</title>
        <authorList>
            <person name="Jerlstrom-Hultqvist J."/>
            <person name="Cepicka I."/>
            <person name="Gallot-Lavallee L."/>
            <person name="Salas-Leiva D."/>
            <person name="Curtis B.A."/>
            <person name="Zahonova K."/>
            <person name="Pipaliya S."/>
            <person name="Dacks J."/>
            <person name="Roger A.J."/>
        </authorList>
    </citation>
    <scope>NUCLEOTIDE SEQUENCE</scope>
    <source>
        <strain evidence="2">Schooner1</strain>
    </source>
</reference>
<feature type="domain" description="Arb2" evidence="1">
    <location>
        <begin position="308"/>
        <end position="437"/>
    </location>
</feature>
<comment type="caution">
    <text evidence="2">The sequence shown here is derived from an EMBL/GenBank/DDBJ whole genome shotgun (WGS) entry which is preliminary data.</text>
</comment>
<sequence length="476" mass="56303">MTTPQERLSELGYFFNENNELRLLNNKTQPVEMTDISNPVYLNEIILDYVQQQMIEQYQLKEVWVPFSKKQSIEKNERNTRKFQSNIFLSQNWNTSKKLLLIICGSGMVRAGQWSTSLCITKNLDSGAIFPYLKQAQEEGYGIMIVNPNNIRSTRVRKKDQFEKNAKTRPGMNKQSIKTTTKIVLDEFEEQGMELIYQIQLKMPELTILELFYSVLKSIVKNYKNKNQTNLNDSLRKDMNEYALLWDRVTLSELSQYHFLNEIKKLLQKNEQYSHYFEIFLKNFLFFSIISFPVMKNYIKDYNKKSNKIEINTEKLISYINEQEKKSTILRKKKLISEDVWIDHGEVPENNSPTKHMEYIWKTFITKTKASIYIVAHSYGGYLTVTLLNTYKKNFQKRVAKIAFTDSVHSYNDDFFSKKQNKWFYEHAQNWVRSSKKLGQLVFKKNHGVKCVSAGHVEHKWTSATSISQVFEYLRN</sequence>
<dbReference type="Gene3D" id="3.40.50.1820">
    <property type="entry name" value="alpha/beta hydrolase"/>
    <property type="match status" value="1"/>
</dbReference>
<dbReference type="PANTHER" id="PTHR21357:SF4">
    <property type="entry name" value="FAM172 FAMILY PROTEIN HOMOLOG CG10038"/>
    <property type="match status" value="1"/>
</dbReference>
<dbReference type="Pfam" id="PF22749">
    <property type="entry name" value="Arb2"/>
    <property type="match status" value="2"/>
</dbReference>
<dbReference type="SUPFAM" id="SSF53474">
    <property type="entry name" value="alpha/beta-Hydrolases"/>
    <property type="match status" value="1"/>
</dbReference>
<gene>
    <name evidence="2" type="ORF">M0813_05715</name>
</gene>
<dbReference type="Proteomes" id="UP001150062">
    <property type="component" value="Unassembled WGS sequence"/>
</dbReference>
<keyword evidence="3" id="KW-1185">Reference proteome</keyword>
<evidence type="ECO:0000259" key="1">
    <source>
        <dbReference type="Pfam" id="PF22749"/>
    </source>
</evidence>
<name>A0ABQ8XG66_9EUKA</name>
<evidence type="ECO:0000313" key="3">
    <source>
        <dbReference type="Proteomes" id="UP001150062"/>
    </source>
</evidence>
<feature type="domain" description="Arb2" evidence="1">
    <location>
        <begin position="6"/>
        <end position="183"/>
    </location>
</feature>
<proteinExistence type="predicted"/>
<dbReference type="InterPro" id="IPR053858">
    <property type="entry name" value="Arb2_dom"/>
</dbReference>